<evidence type="ECO:0000313" key="5">
    <source>
        <dbReference type="EMBL" id="BDC99040.1"/>
    </source>
</evidence>
<name>A0ABM7VED7_9BACT</name>
<proteinExistence type="predicted"/>
<dbReference type="InterPro" id="IPR011006">
    <property type="entry name" value="CheY-like_superfamily"/>
</dbReference>
<dbReference type="PANTHER" id="PTHR45339">
    <property type="entry name" value="HYBRID SIGNAL TRANSDUCTION HISTIDINE KINASE J"/>
    <property type="match status" value="1"/>
</dbReference>
<reference evidence="5 6" key="1">
    <citation type="submission" date="2021-12" db="EMBL/GenBank/DDBJ databases">
        <title>Genome sequencing of bacteria with rrn-lacking chromosome and rrn-plasmid.</title>
        <authorList>
            <person name="Anda M."/>
            <person name="Iwasaki W."/>
        </authorList>
    </citation>
    <scope>NUCLEOTIDE SEQUENCE [LARGE SCALE GENOMIC DNA]</scope>
    <source>
        <strain evidence="5 6">NBRC 101262</strain>
    </source>
</reference>
<feature type="modified residue" description="4-aspartylphosphate" evidence="2">
    <location>
        <position position="217"/>
    </location>
</feature>
<evidence type="ECO:0000256" key="2">
    <source>
        <dbReference type="PROSITE-ProRule" id="PRU00169"/>
    </source>
</evidence>
<organism evidence="5 6">
    <name type="scientific">Persicobacter psychrovividus</name>
    <dbReference type="NCBI Taxonomy" id="387638"/>
    <lineage>
        <taxon>Bacteria</taxon>
        <taxon>Pseudomonadati</taxon>
        <taxon>Bacteroidota</taxon>
        <taxon>Cytophagia</taxon>
        <taxon>Cytophagales</taxon>
        <taxon>Persicobacteraceae</taxon>
        <taxon>Persicobacter</taxon>
    </lineage>
</organism>
<dbReference type="InterPro" id="IPR001789">
    <property type="entry name" value="Sig_transdc_resp-reg_receiver"/>
</dbReference>
<keyword evidence="6" id="KW-1185">Reference proteome</keyword>
<dbReference type="PANTHER" id="PTHR45339:SF3">
    <property type="entry name" value="HISTIDINE KINASE"/>
    <property type="match status" value="1"/>
</dbReference>
<dbReference type="Gene3D" id="3.40.50.2300">
    <property type="match status" value="1"/>
</dbReference>
<dbReference type="Gene3D" id="3.30.565.10">
    <property type="entry name" value="Histidine kinase-like ATPase, C-terminal domain"/>
    <property type="match status" value="1"/>
</dbReference>
<keyword evidence="1 2" id="KW-0597">Phosphoprotein</keyword>
<dbReference type="EMBL" id="AP025292">
    <property type="protein sequence ID" value="BDC99040.1"/>
    <property type="molecule type" value="Genomic_DNA"/>
</dbReference>
<gene>
    <name evidence="5" type="ORF">PEPS_13210</name>
</gene>
<evidence type="ECO:0000313" key="6">
    <source>
        <dbReference type="Proteomes" id="UP001354989"/>
    </source>
</evidence>
<dbReference type="Proteomes" id="UP001354989">
    <property type="component" value="Chromosome"/>
</dbReference>
<evidence type="ECO:0000256" key="1">
    <source>
        <dbReference type="ARBA" id="ARBA00022553"/>
    </source>
</evidence>
<dbReference type="SMART" id="SM00448">
    <property type="entry name" value="REC"/>
    <property type="match status" value="1"/>
</dbReference>
<feature type="coiled-coil region" evidence="3">
    <location>
        <begin position="60"/>
        <end position="87"/>
    </location>
</feature>
<sequence length="412" mass="46869">MVNMGGMRVASFSTKETLHRWLADLKAEAKRRRVKLKAWLDTDIPAVLVGDKRRLYVLVHVLLSELLENTEEQAIELELRLESKNDDQLVLLFEVRSGWGTKLGCKAAMSGKLLPLVEELGGKLQLEAAPGDIQLQLSVPLLEGKEEEQSAHSQKQKPKSLADFEGRSVLLVEDDPVNVFVFKKWLLRWNLKVEVAQNGLEAWRKVNEQPFDIVLLDLHLPIMDGWAFMERLRACDQEYFKQLPVIAITAFINWEDGIKPVAGVKAMVVKPIMPNELVLYLKKYINRESVPFDFTQLTIPSVSSAEEKGMPPHEFLTVDLKLNRFLYQYQKACDHDDLAGRIEAVDNVRTLLLNLKADVLMGVLTEHVGGSIIDHMDKVRREVRALLSRLQPTSTVNAMAPQNRKEQPRQIN</sequence>
<keyword evidence="3" id="KW-0175">Coiled coil</keyword>
<dbReference type="InterPro" id="IPR036890">
    <property type="entry name" value="HATPase_C_sf"/>
</dbReference>
<dbReference type="SUPFAM" id="SSF52172">
    <property type="entry name" value="CheY-like"/>
    <property type="match status" value="1"/>
</dbReference>
<evidence type="ECO:0000256" key="3">
    <source>
        <dbReference type="SAM" id="Coils"/>
    </source>
</evidence>
<protein>
    <recommendedName>
        <fullName evidence="4">Response regulatory domain-containing protein</fullName>
    </recommendedName>
</protein>
<dbReference type="Pfam" id="PF00072">
    <property type="entry name" value="Response_reg"/>
    <property type="match status" value="1"/>
</dbReference>
<dbReference type="CDD" id="cd17546">
    <property type="entry name" value="REC_hyHK_CKI1_RcsC-like"/>
    <property type="match status" value="1"/>
</dbReference>
<dbReference type="PROSITE" id="PS50110">
    <property type="entry name" value="RESPONSE_REGULATORY"/>
    <property type="match status" value="1"/>
</dbReference>
<feature type="domain" description="Response regulatory" evidence="4">
    <location>
        <begin position="168"/>
        <end position="285"/>
    </location>
</feature>
<accession>A0ABM7VED7</accession>
<evidence type="ECO:0000259" key="4">
    <source>
        <dbReference type="PROSITE" id="PS50110"/>
    </source>
</evidence>